<accession>A0AAD7ZK90</accession>
<dbReference type="AlphaFoldDB" id="A0AAD7ZK90"/>
<feature type="non-terminal residue" evidence="1">
    <location>
        <position position="1"/>
    </location>
</feature>
<evidence type="ECO:0000313" key="2">
    <source>
        <dbReference type="Proteomes" id="UP001233999"/>
    </source>
</evidence>
<proteinExistence type="predicted"/>
<name>A0AAD7ZK90_DIPPU</name>
<gene>
    <name evidence="1" type="ORF">L9F63_003731</name>
</gene>
<dbReference type="Proteomes" id="UP001233999">
    <property type="component" value="Unassembled WGS sequence"/>
</dbReference>
<evidence type="ECO:0000313" key="1">
    <source>
        <dbReference type="EMBL" id="KAJ9581911.1"/>
    </source>
</evidence>
<comment type="caution">
    <text evidence="1">The sequence shown here is derived from an EMBL/GenBank/DDBJ whole genome shotgun (WGS) entry which is preliminary data.</text>
</comment>
<protein>
    <submittedName>
        <fullName evidence="1">Uncharacterized protein</fullName>
    </submittedName>
</protein>
<organism evidence="1 2">
    <name type="scientific">Diploptera punctata</name>
    <name type="common">Pacific beetle cockroach</name>
    <dbReference type="NCBI Taxonomy" id="6984"/>
    <lineage>
        <taxon>Eukaryota</taxon>
        <taxon>Metazoa</taxon>
        <taxon>Ecdysozoa</taxon>
        <taxon>Arthropoda</taxon>
        <taxon>Hexapoda</taxon>
        <taxon>Insecta</taxon>
        <taxon>Pterygota</taxon>
        <taxon>Neoptera</taxon>
        <taxon>Polyneoptera</taxon>
        <taxon>Dictyoptera</taxon>
        <taxon>Blattodea</taxon>
        <taxon>Blaberoidea</taxon>
        <taxon>Blaberidae</taxon>
        <taxon>Diplopterinae</taxon>
        <taxon>Diploptera</taxon>
    </lineage>
</organism>
<reference evidence="1" key="2">
    <citation type="submission" date="2023-05" db="EMBL/GenBank/DDBJ databases">
        <authorList>
            <person name="Fouks B."/>
        </authorList>
    </citation>
    <scope>NUCLEOTIDE SEQUENCE</scope>
    <source>
        <strain evidence="1">Stay&amp;Tobe</strain>
        <tissue evidence="1">Testes</tissue>
    </source>
</reference>
<dbReference type="EMBL" id="JASPKZ010007835">
    <property type="protein sequence ID" value="KAJ9581911.1"/>
    <property type="molecule type" value="Genomic_DNA"/>
</dbReference>
<sequence length="149" mass="17107">MDKTSSEDSVVTKNQVQHSPVYRALTRFLARGDKLVICQSHPSIQLDQLIVYCLFAGHTLKIAVEHMETRIPHPVYLHLLETFRRLPQHMNIHRPSCHRFTATSLSGAFVTLKNLVFNDRSVFLKPSSTKCNTRSPLFIFMIDTSSRKL</sequence>
<reference evidence="1" key="1">
    <citation type="journal article" date="2023" name="IScience">
        <title>Live-bearing cockroach genome reveals convergent evolutionary mechanisms linked to viviparity in insects and beyond.</title>
        <authorList>
            <person name="Fouks B."/>
            <person name="Harrison M.C."/>
            <person name="Mikhailova A.A."/>
            <person name="Marchal E."/>
            <person name="English S."/>
            <person name="Carruthers M."/>
            <person name="Jennings E.C."/>
            <person name="Chiamaka E.L."/>
            <person name="Frigard R.A."/>
            <person name="Pippel M."/>
            <person name="Attardo G.M."/>
            <person name="Benoit J.B."/>
            <person name="Bornberg-Bauer E."/>
            <person name="Tobe S.S."/>
        </authorList>
    </citation>
    <scope>NUCLEOTIDE SEQUENCE</scope>
    <source>
        <strain evidence="1">Stay&amp;Tobe</strain>
    </source>
</reference>
<keyword evidence="2" id="KW-1185">Reference proteome</keyword>